<dbReference type="GO" id="GO:0046872">
    <property type="term" value="F:metal ion binding"/>
    <property type="evidence" value="ECO:0007669"/>
    <property type="project" value="UniProtKB-KW"/>
</dbReference>
<evidence type="ECO:0000256" key="2">
    <source>
        <dbReference type="ARBA" id="ARBA00004141"/>
    </source>
</evidence>
<proteinExistence type="predicted"/>
<keyword evidence="7" id="KW-0274">FAD</keyword>
<evidence type="ECO:0000256" key="12">
    <source>
        <dbReference type="ARBA" id="ARBA00023136"/>
    </source>
</evidence>
<dbReference type="InterPro" id="IPR039261">
    <property type="entry name" value="FNR_nucleotide-bd"/>
</dbReference>
<comment type="subcellular location">
    <subcellularLocation>
        <location evidence="2">Membrane</location>
        <topology evidence="2">Multi-pass membrane protein</topology>
    </subcellularLocation>
</comment>
<dbReference type="GO" id="GO:0051537">
    <property type="term" value="F:2 iron, 2 sulfur cluster binding"/>
    <property type="evidence" value="ECO:0007669"/>
    <property type="project" value="UniProtKB-KW"/>
</dbReference>
<keyword evidence="3" id="KW-0285">Flavoprotein</keyword>
<evidence type="ECO:0000256" key="4">
    <source>
        <dbReference type="ARBA" id="ARBA00022692"/>
    </source>
</evidence>
<reference evidence="15 16" key="1">
    <citation type="submission" date="2022-04" db="EMBL/GenBank/DDBJ databases">
        <authorList>
            <person name="Ye Y.-Q."/>
            <person name="Du Z.-J."/>
        </authorList>
    </citation>
    <scope>NUCLEOTIDE SEQUENCE [LARGE SCALE GENOMIC DNA]</scope>
    <source>
        <strain evidence="15 16">A6E488</strain>
    </source>
</reference>
<comment type="cofactor">
    <cofactor evidence="1">
        <name>FAD</name>
        <dbReference type="ChEBI" id="CHEBI:57692"/>
    </cofactor>
</comment>
<evidence type="ECO:0000256" key="1">
    <source>
        <dbReference type="ARBA" id="ARBA00001974"/>
    </source>
</evidence>
<dbReference type="Gene3D" id="3.40.50.80">
    <property type="entry name" value="Nucleotide-binding domain of ferredoxin-NADP reductase (FNR) module"/>
    <property type="match status" value="1"/>
</dbReference>
<accession>A0AAW5QTD9</accession>
<keyword evidence="8 13" id="KW-1133">Transmembrane helix</keyword>
<dbReference type="InterPro" id="IPR017927">
    <property type="entry name" value="FAD-bd_FR_type"/>
</dbReference>
<feature type="transmembrane region" description="Helical" evidence="13">
    <location>
        <begin position="28"/>
        <end position="48"/>
    </location>
</feature>
<feature type="transmembrane region" description="Helical" evidence="13">
    <location>
        <begin position="129"/>
        <end position="148"/>
    </location>
</feature>
<sequence length="436" mass="48428">MALLIVLWTAFNLQIFQARGFFALRSDMVQLTGILAVAAMSFAMVLALRPRWPEARFGGLDKMYRLHKWFGIAALVLAVVHWLWAKGPKWAVGYGLLSRPERGPRPEITNPLEQLLSSQRGTAEGLGEWAFYAAVLLIVLALVPRFPYRQFYKTHKLIAIAYLVLVFHSVVLVQFSHWTTPIGIVVALLLIPGTYAALVALTGRIGAGRQVHGTICLLRRYPGVRALESEIAMEPGWPGHKTGQFAFATSDAHEGAHPYTIASAWDPADPRITFVTKALGDHTSLLADKLSIGQRVKVEGPYGCFTFDDDRPRQIWVGGGIGITPFISRMKYLARAETDRRGQVVDLFHTTADVDEDALARLAEDAKAADVRLHILVDARHGRLSGARIREAVPDWREASIWFCGPTGFGKALRTDLAAHGFDVEARFHQELFSMR</sequence>
<protein>
    <submittedName>
        <fullName evidence="15">Ferric reductase-like transmembrane domain-containing protein</fullName>
    </submittedName>
</protein>
<feature type="domain" description="FAD-binding FR-type" evidence="14">
    <location>
        <begin position="198"/>
        <end position="308"/>
    </location>
</feature>
<dbReference type="InterPro" id="IPR050415">
    <property type="entry name" value="MRET"/>
</dbReference>
<keyword evidence="10" id="KW-0408">Iron</keyword>
<dbReference type="Pfam" id="PF01794">
    <property type="entry name" value="Ferric_reduct"/>
    <property type="match status" value="1"/>
</dbReference>
<keyword evidence="5" id="KW-0001">2Fe-2S</keyword>
<comment type="caution">
    <text evidence="15">The sequence shown here is derived from an EMBL/GenBank/DDBJ whole genome shotgun (WGS) entry which is preliminary data.</text>
</comment>
<feature type="transmembrane region" description="Helical" evidence="13">
    <location>
        <begin position="69"/>
        <end position="85"/>
    </location>
</feature>
<dbReference type="SUPFAM" id="SSF52343">
    <property type="entry name" value="Ferredoxin reductase-like, C-terminal NADP-linked domain"/>
    <property type="match status" value="1"/>
</dbReference>
<dbReference type="AlphaFoldDB" id="A0AAW5QTD9"/>
<dbReference type="SUPFAM" id="SSF63380">
    <property type="entry name" value="Riboflavin synthase domain-like"/>
    <property type="match status" value="1"/>
</dbReference>
<evidence type="ECO:0000256" key="9">
    <source>
        <dbReference type="ARBA" id="ARBA00023002"/>
    </source>
</evidence>
<dbReference type="InterPro" id="IPR013130">
    <property type="entry name" value="Fe3_Rdtase_TM_dom"/>
</dbReference>
<evidence type="ECO:0000256" key="8">
    <source>
        <dbReference type="ARBA" id="ARBA00022989"/>
    </source>
</evidence>
<dbReference type="PROSITE" id="PS51384">
    <property type="entry name" value="FAD_FR"/>
    <property type="match status" value="1"/>
</dbReference>
<dbReference type="CDD" id="cd06198">
    <property type="entry name" value="FNR_like_3"/>
    <property type="match status" value="1"/>
</dbReference>
<dbReference type="PRINTS" id="PR00409">
    <property type="entry name" value="PHDIOXRDTASE"/>
</dbReference>
<gene>
    <name evidence="15" type="ORF">MUB46_00205</name>
</gene>
<dbReference type="GO" id="GO:0050660">
    <property type="term" value="F:flavin adenine dinucleotide binding"/>
    <property type="evidence" value="ECO:0007669"/>
    <property type="project" value="TreeGrafter"/>
</dbReference>
<evidence type="ECO:0000313" key="15">
    <source>
        <dbReference type="EMBL" id="MCT8970270.1"/>
    </source>
</evidence>
<evidence type="ECO:0000256" key="3">
    <source>
        <dbReference type="ARBA" id="ARBA00022630"/>
    </source>
</evidence>
<evidence type="ECO:0000256" key="5">
    <source>
        <dbReference type="ARBA" id="ARBA00022714"/>
    </source>
</evidence>
<name>A0AAW5QTD9_9HYPH</name>
<dbReference type="Proteomes" id="UP001320898">
    <property type="component" value="Unassembled WGS sequence"/>
</dbReference>
<dbReference type="EMBL" id="JALIDZ010000001">
    <property type="protein sequence ID" value="MCT8970270.1"/>
    <property type="molecule type" value="Genomic_DNA"/>
</dbReference>
<evidence type="ECO:0000256" key="11">
    <source>
        <dbReference type="ARBA" id="ARBA00023014"/>
    </source>
</evidence>
<evidence type="ECO:0000313" key="16">
    <source>
        <dbReference type="Proteomes" id="UP001320898"/>
    </source>
</evidence>
<evidence type="ECO:0000256" key="6">
    <source>
        <dbReference type="ARBA" id="ARBA00022723"/>
    </source>
</evidence>
<dbReference type="PANTHER" id="PTHR47354:SF8">
    <property type="entry name" value="1,2-PHENYLACETYL-COA EPOXIDASE, SUBUNIT E"/>
    <property type="match status" value="1"/>
</dbReference>
<evidence type="ECO:0000256" key="13">
    <source>
        <dbReference type="SAM" id="Phobius"/>
    </source>
</evidence>
<dbReference type="PANTHER" id="PTHR47354">
    <property type="entry name" value="NADH OXIDOREDUCTASE HCR"/>
    <property type="match status" value="1"/>
</dbReference>
<keyword evidence="9" id="KW-0560">Oxidoreductase</keyword>
<evidence type="ECO:0000259" key="14">
    <source>
        <dbReference type="PROSITE" id="PS51384"/>
    </source>
</evidence>
<dbReference type="InterPro" id="IPR017938">
    <property type="entry name" value="Riboflavin_synthase-like_b-brl"/>
</dbReference>
<evidence type="ECO:0000256" key="7">
    <source>
        <dbReference type="ARBA" id="ARBA00022827"/>
    </source>
</evidence>
<keyword evidence="6" id="KW-0479">Metal-binding</keyword>
<keyword evidence="16" id="KW-1185">Reference proteome</keyword>
<keyword evidence="11" id="KW-0411">Iron-sulfur</keyword>
<keyword evidence="4 13" id="KW-0812">Transmembrane</keyword>
<dbReference type="GO" id="GO:0016491">
    <property type="term" value="F:oxidoreductase activity"/>
    <property type="evidence" value="ECO:0007669"/>
    <property type="project" value="UniProtKB-KW"/>
</dbReference>
<feature type="transmembrane region" description="Helical" evidence="13">
    <location>
        <begin position="182"/>
        <end position="201"/>
    </location>
</feature>
<dbReference type="Gene3D" id="2.40.30.10">
    <property type="entry name" value="Translation factors"/>
    <property type="match status" value="1"/>
</dbReference>
<dbReference type="GO" id="GO:0016020">
    <property type="term" value="C:membrane"/>
    <property type="evidence" value="ECO:0007669"/>
    <property type="project" value="UniProtKB-SubCell"/>
</dbReference>
<keyword evidence="12 13" id="KW-0472">Membrane</keyword>
<organism evidence="15 16">
    <name type="scientific">Microbaculum marinisediminis</name>
    <dbReference type="NCBI Taxonomy" id="2931392"/>
    <lineage>
        <taxon>Bacteria</taxon>
        <taxon>Pseudomonadati</taxon>
        <taxon>Pseudomonadota</taxon>
        <taxon>Alphaproteobacteria</taxon>
        <taxon>Hyphomicrobiales</taxon>
        <taxon>Tepidamorphaceae</taxon>
        <taxon>Microbaculum</taxon>
    </lineage>
</organism>
<feature type="transmembrane region" description="Helical" evidence="13">
    <location>
        <begin position="157"/>
        <end position="176"/>
    </location>
</feature>
<evidence type="ECO:0000256" key="10">
    <source>
        <dbReference type="ARBA" id="ARBA00023004"/>
    </source>
</evidence>